<proteinExistence type="predicted"/>
<keyword evidence="2" id="KW-1185">Reference proteome</keyword>
<dbReference type="InterPro" id="IPR021109">
    <property type="entry name" value="Peptidase_aspartic_dom_sf"/>
</dbReference>
<accession>A0AAN9R7T2</accession>
<reference evidence="1 2" key="1">
    <citation type="submission" date="2024-01" db="EMBL/GenBank/DDBJ databases">
        <title>The genomes of 5 underutilized Papilionoideae crops provide insights into root nodulation and disease resistanc.</title>
        <authorList>
            <person name="Jiang F."/>
        </authorList>
    </citation>
    <scope>NUCLEOTIDE SEQUENCE [LARGE SCALE GENOMIC DNA]</scope>
    <source>
        <strain evidence="1">LVBAO_FW01</strain>
        <tissue evidence="1">Leaves</tissue>
    </source>
</reference>
<dbReference type="EMBL" id="JAYMYQ010000001">
    <property type="protein sequence ID" value="KAK7362376.1"/>
    <property type="molecule type" value="Genomic_DNA"/>
</dbReference>
<dbReference type="Proteomes" id="UP001367508">
    <property type="component" value="Unassembled WGS sequence"/>
</dbReference>
<dbReference type="AlphaFoldDB" id="A0AAN9R7T2"/>
<dbReference type="Gene3D" id="2.40.70.10">
    <property type="entry name" value="Acid Proteases"/>
    <property type="match status" value="1"/>
</dbReference>
<gene>
    <name evidence="1" type="ORF">VNO77_04487</name>
</gene>
<organism evidence="1 2">
    <name type="scientific">Canavalia gladiata</name>
    <name type="common">Sword bean</name>
    <name type="synonym">Dolichos gladiatus</name>
    <dbReference type="NCBI Taxonomy" id="3824"/>
    <lineage>
        <taxon>Eukaryota</taxon>
        <taxon>Viridiplantae</taxon>
        <taxon>Streptophyta</taxon>
        <taxon>Embryophyta</taxon>
        <taxon>Tracheophyta</taxon>
        <taxon>Spermatophyta</taxon>
        <taxon>Magnoliopsida</taxon>
        <taxon>eudicotyledons</taxon>
        <taxon>Gunneridae</taxon>
        <taxon>Pentapetalae</taxon>
        <taxon>rosids</taxon>
        <taxon>fabids</taxon>
        <taxon>Fabales</taxon>
        <taxon>Fabaceae</taxon>
        <taxon>Papilionoideae</taxon>
        <taxon>50 kb inversion clade</taxon>
        <taxon>NPAAA clade</taxon>
        <taxon>indigoferoid/millettioid clade</taxon>
        <taxon>Phaseoleae</taxon>
        <taxon>Canavalia</taxon>
    </lineage>
</organism>
<protein>
    <submittedName>
        <fullName evidence="1">Uncharacterized protein</fullName>
    </submittedName>
</protein>
<name>A0AAN9R7T2_CANGL</name>
<comment type="caution">
    <text evidence="1">The sequence shown here is derived from an EMBL/GenBank/DDBJ whole genome shotgun (WGS) entry which is preliminary data.</text>
</comment>
<sequence>MLFLSGGKLQKTFSFGFFGFSPKRSYAFVRSFLIILLHFAKWRKKPSILPALTIHRLSLHFSRLADMGEGPIAECIGGFTAIGVPSLCGLPWILGDVFRGCYHIVYNYGNLRAGFADGE</sequence>
<dbReference type="SUPFAM" id="SSF50630">
    <property type="entry name" value="Acid proteases"/>
    <property type="match status" value="1"/>
</dbReference>
<evidence type="ECO:0000313" key="1">
    <source>
        <dbReference type="EMBL" id="KAK7362376.1"/>
    </source>
</evidence>
<evidence type="ECO:0000313" key="2">
    <source>
        <dbReference type="Proteomes" id="UP001367508"/>
    </source>
</evidence>